<dbReference type="InterPro" id="IPR009448">
    <property type="entry name" value="UDP-g_GGtrans"/>
</dbReference>
<dbReference type="PANTHER" id="PTHR11226:SF0">
    <property type="entry name" value="UDP-GLUCOSE:GLYCOPROTEIN GLUCOSYLTRANSFERASE"/>
    <property type="match status" value="1"/>
</dbReference>
<reference evidence="4" key="1">
    <citation type="submission" date="2021-02" db="EMBL/GenBank/DDBJ databases">
        <authorList>
            <person name="Dougan E. K."/>
            <person name="Rhodes N."/>
            <person name="Thang M."/>
            <person name="Chan C."/>
        </authorList>
    </citation>
    <scope>NUCLEOTIDE SEQUENCE</scope>
</reference>
<dbReference type="Proteomes" id="UP000654075">
    <property type="component" value="Unassembled WGS sequence"/>
</dbReference>
<feature type="non-terminal residue" evidence="4">
    <location>
        <position position="1"/>
    </location>
</feature>
<dbReference type="InterPro" id="IPR002885">
    <property type="entry name" value="PPR_rpt"/>
</dbReference>
<dbReference type="GO" id="GO:0051082">
    <property type="term" value="F:unfolded protein binding"/>
    <property type="evidence" value="ECO:0007669"/>
    <property type="project" value="TreeGrafter"/>
</dbReference>
<dbReference type="EMBL" id="CAJNNV010033330">
    <property type="protein sequence ID" value="CAE8643320.1"/>
    <property type="molecule type" value="Genomic_DNA"/>
</dbReference>
<proteinExistence type="predicted"/>
<name>A0A813I081_POLGL</name>
<evidence type="ECO:0000259" key="3">
    <source>
        <dbReference type="Pfam" id="PF18404"/>
    </source>
</evidence>
<evidence type="ECO:0000256" key="1">
    <source>
        <dbReference type="ARBA" id="ARBA00001913"/>
    </source>
</evidence>
<dbReference type="Pfam" id="PF13812">
    <property type="entry name" value="PPR_3"/>
    <property type="match status" value="3"/>
</dbReference>
<dbReference type="GO" id="GO:0003980">
    <property type="term" value="F:UDP-glucose:glycoprotein glucosyltransferase activity"/>
    <property type="evidence" value="ECO:0007669"/>
    <property type="project" value="InterPro"/>
</dbReference>
<accession>A0A813I081</accession>
<dbReference type="GO" id="GO:0036503">
    <property type="term" value="P:ERAD pathway"/>
    <property type="evidence" value="ECO:0007669"/>
    <property type="project" value="TreeGrafter"/>
</dbReference>
<dbReference type="InterPro" id="IPR011990">
    <property type="entry name" value="TPR-like_helical_dom_sf"/>
</dbReference>
<feature type="repeat" description="PPR" evidence="2">
    <location>
        <begin position="658"/>
        <end position="692"/>
    </location>
</feature>
<comment type="cofactor">
    <cofactor evidence="1">
        <name>Ca(2+)</name>
        <dbReference type="ChEBI" id="CHEBI:29108"/>
    </cofactor>
</comment>
<sequence>MARLTFYANDEVSKVTFHTNRHRWFAKNPGVMAAAWDADGVTPKPETWGRFVLAYVPLDRGSCADVAKPQEIVLNIALCGDWAGGAWLKSSAARRTGFTHGCVSDIGNPAGDCCSKFVTENTTNVNGYMKNRAYFSIDYMKVFTPEGVLQAPPLESGVGRDIAFAPAISAPDMPNYLNHCRKEKLGLVGKNIAQLSPAGALRRCLAAAMPALSLGWLGFGSGRTVGGGGLGRRCAGGVLEVGGSRRVSNVRRPSGKIGGGCGGSRPVQSAAPAAAGRVFGPLAASQGRELDVVYGPRTQSAPLAPVGKLISMKKQGRLGTCFGGARQGCVGGVTGHPLASWAGRSGSGGGFALGRHLPKISASSSMQVSKCYAGERPSSRCVARLSRDGELHDLVRTVADLGKRQQWQEALAVSLARPSAAGLPSARLVNAALGACGRARRWTVSLQLLQGMSWQGVEPTTVTYNTAMSACERSKQWRETLLLLDRILATLDSGLSPDTTTYNVAIAACGQDSSEASDRALNFLQAMQLIAVLPDAVSFNAAASACARTLAWQEAISLIFCQLPAAGLELDAIGVGAAASGCERAAGRWPQALGLLTSAAAKGLQIDLVLCNTAISACARGACWRRAVQLFGDELEPFEQFASRSRGTPLAFKMTRPDVVTYNSVITACGRGLQPSLALELLGEVRCRRLSPTIVTFNSALSSCDGSGRWREALGLLLELCQQRLEIQPASMSAALGALAQGMQWELGLFLLGGARRRGLQTDALLESAAINIYAKGILWQEALCRLTGMRRLGARPDAASYVAACNACDLALQWEQAVIQWEALRAGGVPPSREPLNAVASACSSVGLWQLALSWLQSASLLRLADSVTCNSVLSACAAASRWLEALVLLGSVELRPDLLSFNTGMSSCEWGGAWSHCLQLHRKLLGSRLVPDQQSYRSPIRAASQGCWRASLRILQDLRGSGVADGDGSAASAAVWACEAAACPPGASCLGHSSLMFRLTGGNSLHLAPPNANAASPLRVFVVLDPLGAGSLALFTGGIWRCRPGLLAGRRAVRLGWRQSESPLCPRGTLLGRLCRGGYCSRSSLAAVSLYGRPAAGRQLALVPLGGSSTSAGADSVVVKSGYFQLRQSPGLYRLSLRSQNQEQLLRPSGLVQLTDLAGRGSSLEARVGQVQGVAALQHSDHPAPNEASESFEGIGGDPYVCNETLHIFSVASGLRYERLLRIMMLSVRTTTKCPLRFWLVENFLSPSFRRLLPGVAKSVGFAVSRVTYKWPAWLRPQTQKQRVIWAYKILFLDVFFPAQVKKVLFIDADQIVRADVRELWDTDLHGRVYGMVPFCGSGPPASLASNIWKSLSGNGGADDLRNPETAGFRFWEQGFWKGHLRGQMYYHISALFIVNLEAFRSTGAGDTLREVYQSLTGDPNSLANLDQDLPNYVQQTLPIYSLPQEWLWCESWCSNSSKVHAKTIDMCQNPVRKEGKLQQARRIAPEWNTYDEKLQTIIDNLESAVLMFFYVLLMSAVRAAAKSQQWWEASALLSNAWNQGQRPEASLCSAAIAACAKAQNWQAGLELLALSTQQAASRSQASVLGGEPSRICLDLAACSSLMSACSKAKQWQRSIALFAQLSENRVCPDEIAYCAAVSALEKGGQWAQALLALEDMVQLGLELSVFSYSAAISACRVEGRWDIALSLLDEMRLRRVAANVVAFNGVISSCESAGEWQR</sequence>
<dbReference type="NCBIfam" id="TIGR00756">
    <property type="entry name" value="PPR"/>
    <property type="match status" value="1"/>
</dbReference>
<organism evidence="4 5">
    <name type="scientific">Polarella glacialis</name>
    <name type="common">Dinoflagellate</name>
    <dbReference type="NCBI Taxonomy" id="89957"/>
    <lineage>
        <taxon>Eukaryota</taxon>
        <taxon>Sar</taxon>
        <taxon>Alveolata</taxon>
        <taxon>Dinophyceae</taxon>
        <taxon>Suessiales</taxon>
        <taxon>Suessiaceae</taxon>
        <taxon>Polarella</taxon>
    </lineage>
</organism>
<dbReference type="InterPro" id="IPR029044">
    <property type="entry name" value="Nucleotide-diphossugar_trans"/>
</dbReference>
<dbReference type="OrthoDB" id="27683at2759"/>
<feature type="domain" description="Glucosyltransferase 24 catalytic" evidence="3">
    <location>
        <begin position="1365"/>
        <end position="1499"/>
    </location>
</feature>
<dbReference type="PROSITE" id="PS51375">
    <property type="entry name" value="PPR"/>
    <property type="match status" value="4"/>
</dbReference>
<dbReference type="Gene3D" id="2.60.120.200">
    <property type="match status" value="1"/>
</dbReference>
<dbReference type="Gene3D" id="3.90.550.10">
    <property type="entry name" value="Spore Coat Polysaccharide Biosynthesis Protein SpsA, Chain A"/>
    <property type="match status" value="1"/>
</dbReference>
<keyword evidence="5" id="KW-1185">Reference proteome</keyword>
<feature type="repeat" description="PPR" evidence="2">
    <location>
        <begin position="1597"/>
        <end position="1631"/>
    </location>
</feature>
<dbReference type="InterPro" id="IPR040497">
    <property type="entry name" value="Glyco_transf_24"/>
</dbReference>
<evidence type="ECO:0000313" key="4">
    <source>
        <dbReference type="EMBL" id="CAE8643320.1"/>
    </source>
</evidence>
<comment type="caution">
    <text evidence="4">The sequence shown here is derived from an EMBL/GenBank/DDBJ whole genome shotgun (WGS) entry which is preliminary data.</text>
</comment>
<dbReference type="SUPFAM" id="SSF53448">
    <property type="entry name" value="Nucleotide-diphospho-sugar transferases"/>
    <property type="match status" value="1"/>
</dbReference>
<dbReference type="GO" id="GO:0018279">
    <property type="term" value="P:protein N-linked glycosylation via asparagine"/>
    <property type="evidence" value="ECO:0007669"/>
    <property type="project" value="TreeGrafter"/>
</dbReference>
<dbReference type="Gene3D" id="1.25.40.10">
    <property type="entry name" value="Tetratricopeptide repeat domain"/>
    <property type="match status" value="5"/>
</dbReference>
<dbReference type="Pfam" id="PF26113">
    <property type="entry name" value="GH16_XgeA"/>
    <property type="match status" value="1"/>
</dbReference>
<gene>
    <name evidence="4" type="ORF">PGLA1383_LOCUS57667</name>
</gene>
<dbReference type="Pfam" id="PF18404">
    <property type="entry name" value="Glyco_transf_24"/>
    <property type="match status" value="2"/>
</dbReference>
<feature type="repeat" description="PPR" evidence="2">
    <location>
        <begin position="1667"/>
        <end position="1701"/>
    </location>
</feature>
<dbReference type="PANTHER" id="PTHR11226">
    <property type="entry name" value="UDP-GLUCOSE GLYCOPROTEIN:GLUCOSYLTRANSFERASE"/>
    <property type="match status" value="1"/>
</dbReference>
<evidence type="ECO:0000256" key="2">
    <source>
        <dbReference type="PROSITE-ProRule" id="PRU00708"/>
    </source>
</evidence>
<feature type="repeat" description="PPR" evidence="2">
    <location>
        <begin position="1632"/>
        <end position="1666"/>
    </location>
</feature>
<protein>
    <recommendedName>
        <fullName evidence="3">Glucosyltransferase 24 catalytic domain-containing protein</fullName>
    </recommendedName>
</protein>
<evidence type="ECO:0000313" key="5">
    <source>
        <dbReference type="Proteomes" id="UP000654075"/>
    </source>
</evidence>
<dbReference type="GO" id="GO:0005783">
    <property type="term" value="C:endoplasmic reticulum"/>
    <property type="evidence" value="ECO:0007669"/>
    <property type="project" value="TreeGrafter"/>
</dbReference>
<feature type="domain" description="Glucosyltransferase 24 catalytic" evidence="3">
    <location>
        <begin position="1209"/>
        <end position="1340"/>
    </location>
</feature>